<name>A0ABD2WAJ8_9HYME</name>
<keyword evidence="2" id="KW-1185">Reference proteome</keyword>
<dbReference type="AlphaFoldDB" id="A0ABD2WAJ8"/>
<dbReference type="EMBL" id="JBJJXI010000122">
    <property type="protein sequence ID" value="KAL3389943.1"/>
    <property type="molecule type" value="Genomic_DNA"/>
</dbReference>
<gene>
    <name evidence="1" type="ORF">TKK_015295</name>
</gene>
<sequence length="99" mass="10765">MFEFEASNESISTVPGTVSESVVLPFISDKPNFRKSFSLVSDASINCLSTTMETLSSSIVLIFFAFTSQGSSDFFFLLFSAPRIGIDLLCRLSSISGSR</sequence>
<evidence type="ECO:0000313" key="1">
    <source>
        <dbReference type="EMBL" id="KAL3389943.1"/>
    </source>
</evidence>
<proteinExistence type="predicted"/>
<protein>
    <submittedName>
        <fullName evidence="1">Uncharacterized protein</fullName>
    </submittedName>
</protein>
<organism evidence="1 2">
    <name type="scientific">Trichogramma kaykai</name>
    <dbReference type="NCBI Taxonomy" id="54128"/>
    <lineage>
        <taxon>Eukaryota</taxon>
        <taxon>Metazoa</taxon>
        <taxon>Ecdysozoa</taxon>
        <taxon>Arthropoda</taxon>
        <taxon>Hexapoda</taxon>
        <taxon>Insecta</taxon>
        <taxon>Pterygota</taxon>
        <taxon>Neoptera</taxon>
        <taxon>Endopterygota</taxon>
        <taxon>Hymenoptera</taxon>
        <taxon>Apocrita</taxon>
        <taxon>Proctotrupomorpha</taxon>
        <taxon>Chalcidoidea</taxon>
        <taxon>Trichogrammatidae</taxon>
        <taxon>Trichogramma</taxon>
    </lineage>
</organism>
<comment type="caution">
    <text evidence="1">The sequence shown here is derived from an EMBL/GenBank/DDBJ whole genome shotgun (WGS) entry which is preliminary data.</text>
</comment>
<reference evidence="1 2" key="1">
    <citation type="journal article" date="2024" name="bioRxiv">
        <title>A reference genome for Trichogramma kaykai: A tiny desert-dwelling parasitoid wasp with competing sex-ratio distorters.</title>
        <authorList>
            <person name="Culotta J."/>
            <person name="Lindsey A.R."/>
        </authorList>
    </citation>
    <scope>NUCLEOTIDE SEQUENCE [LARGE SCALE GENOMIC DNA]</scope>
    <source>
        <strain evidence="1 2">KSX58</strain>
    </source>
</reference>
<dbReference type="Proteomes" id="UP001627154">
    <property type="component" value="Unassembled WGS sequence"/>
</dbReference>
<accession>A0ABD2WAJ8</accession>
<evidence type="ECO:0000313" key="2">
    <source>
        <dbReference type="Proteomes" id="UP001627154"/>
    </source>
</evidence>